<dbReference type="STRING" id="363999.A0A439D3U9"/>
<name>A0A439D3U9_9PEZI</name>
<evidence type="ECO:0000313" key="3">
    <source>
        <dbReference type="Proteomes" id="UP000286045"/>
    </source>
</evidence>
<feature type="domain" description="Heterokaryon incompatibility" evidence="1">
    <location>
        <begin position="73"/>
        <end position="240"/>
    </location>
</feature>
<comment type="caution">
    <text evidence="2">The sequence shown here is derived from an EMBL/GenBank/DDBJ whole genome shotgun (WGS) entry which is preliminary data.</text>
</comment>
<gene>
    <name evidence="2" type="ORF">EKO27_g6022</name>
</gene>
<evidence type="ECO:0000313" key="2">
    <source>
        <dbReference type="EMBL" id="RWA09084.1"/>
    </source>
</evidence>
<dbReference type="InterPro" id="IPR010730">
    <property type="entry name" value="HET"/>
</dbReference>
<evidence type="ECO:0000259" key="1">
    <source>
        <dbReference type="Pfam" id="PF06985"/>
    </source>
</evidence>
<accession>A0A439D3U9</accession>
<dbReference type="Proteomes" id="UP000286045">
    <property type="component" value="Unassembled WGS sequence"/>
</dbReference>
<dbReference type="AlphaFoldDB" id="A0A439D3U9"/>
<dbReference type="Pfam" id="PF06985">
    <property type="entry name" value="HET"/>
    <property type="match status" value="1"/>
</dbReference>
<protein>
    <recommendedName>
        <fullName evidence="1">Heterokaryon incompatibility domain-containing protein</fullName>
    </recommendedName>
</protein>
<proteinExistence type="predicted"/>
<reference evidence="2 3" key="1">
    <citation type="submission" date="2018-12" db="EMBL/GenBank/DDBJ databases">
        <title>Draft genome sequence of Xylaria grammica IHI A82.</title>
        <authorList>
            <person name="Buettner E."/>
            <person name="Kellner H."/>
        </authorList>
    </citation>
    <scope>NUCLEOTIDE SEQUENCE [LARGE SCALE GENOMIC DNA]</scope>
    <source>
        <strain evidence="2 3">IHI A82</strain>
    </source>
</reference>
<organism evidence="2 3">
    <name type="scientific">Xylaria grammica</name>
    <dbReference type="NCBI Taxonomy" id="363999"/>
    <lineage>
        <taxon>Eukaryota</taxon>
        <taxon>Fungi</taxon>
        <taxon>Dikarya</taxon>
        <taxon>Ascomycota</taxon>
        <taxon>Pezizomycotina</taxon>
        <taxon>Sordariomycetes</taxon>
        <taxon>Xylariomycetidae</taxon>
        <taxon>Xylariales</taxon>
        <taxon>Xylariaceae</taxon>
        <taxon>Xylaria</taxon>
    </lineage>
</organism>
<sequence length="643" mass="74293">MDDSQDTLREITTRHAKPIVSLLLKIQEHQELQKDFLSFLGRLECFYVSNNAYRYKRIILWRRSINAFEERDYVALSYTWDPAPHEDPSSHGYSIQNRKRTSNFPSPVRNCVYERIMKYMHSKRVGLLWIDRHSIPQKTCGLPACTHRECRMKKAGLQCMDWVYKQSKYPVALLGRPITSYFKLTLLYDILGGRFVRRSNRTAPLQPLEKRNSLRAADALKLLAAITDDLWWQRAWTFQENYKGGKEMTLLIHHPPSLEGYKRRRKIFGNVPGELCVNSRLFSDEATKFCRAFQYTRRPTRKEEKMIDSILSKAGRYTVLLDGSQTMSPTIVADVEKRGVKDAWDRLAIVGNCCSYPVRMNITRLRRGRYSLSLSMLAMCLLNGEILNNNDDESPDEHTAFDMTASGFLKAQSFDKMSSPLEQRSLTFNKGSRFIGVELSQSGIVTRGHLWELGEIIPTAHFRDELPWIEYPQGELSLLEQKYLTKLFLELKSSTESRSLARCIESYLDGDAIDRAAFRIGENYMRMMMVEVANAIEEGVTLRLGRLRGSDEYMAIFIWEGDDNPGFVFTSSRTRNPNSEAQANDTDRHISLEVDLRPGTERTGRGPPQLYVKHWVSGICFFVGRPWKQVVFPWPSVLKNMDS</sequence>
<dbReference type="EMBL" id="RYZI01000169">
    <property type="protein sequence ID" value="RWA09084.1"/>
    <property type="molecule type" value="Genomic_DNA"/>
</dbReference>
<keyword evidence="3" id="KW-1185">Reference proteome</keyword>